<evidence type="ECO:0000313" key="1">
    <source>
        <dbReference type="EMBL" id="CAC5409624.1"/>
    </source>
</evidence>
<keyword evidence="2" id="KW-1185">Reference proteome</keyword>
<protein>
    <submittedName>
        <fullName evidence="1">Uncharacterized protein</fullName>
    </submittedName>
</protein>
<dbReference type="Proteomes" id="UP000507470">
    <property type="component" value="Unassembled WGS sequence"/>
</dbReference>
<accession>A0A6J8DR03</accession>
<dbReference type="EMBL" id="CACVKT020007645">
    <property type="protein sequence ID" value="CAC5409624.1"/>
    <property type="molecule type" value="Genomic_DNA"/>
</dbReference>
<evidence type="ECO:0000313" key="2">
    <source>
        <dbReference type="Proteomes" id="UP000507470"/>
    </source>
</evidence>
<name>A0A6J8DR03_MYTCO</name>
<gene>
    <name evidence="1" type="ORF">MCOR_42882</name>
</gene>
<dbReference type="AlphaFoldDB" id="A0A6J8DR03"/>
<sequence>MIQQNRPQFQQYPLSQHPIPNPNFTQLSPTLPAAGFYTSTPHNLQPMMNHVIDANITQKVIEICDDNKEVRSAFDEIRSENDATNNTIFRLQQDLEDLHDRPVASSTTTCLVSSTTTGAFSVITNLSNVFNSNQQSVFNNNLPSVFNNNQPSAINNNMPSVFNNNQPSVLNNKPTQWLIQKQARCLQQQPAQNFQQQPA</sequence>
<proteinExistence type="predicted"/>
<organism evidence="1 2">
    <name type="scientific">Mytilus coruscus</name>
    <name type="common">Sea mussel</name>
    <dbReference type="NCBI Taxonomy" id="42192"/>
    <lineage>
        <taxon>Eukaryota</taxon>
        <taxon>Metazoa</taxon>
        <taxon>Spiralia</taxon>
        <taxon>Lophotrochozoa</taxon>
        <taxon>Mollusca</taxon>
        <taxon>Bivalvia</taxon>
        <taxon>Autobranchia</taxon>
        <taxon>Pteriomorphia</taxon>
        <taxon>Mytilida</taxon>
        <taxon>Mytiloidea</taxon>
        <taxon>Mytilidae</taxon>
        <taxon>Mytilinae</taxon>
        <taxon>Mytilus</taxon>
    </lineage>
</organism>
<reference evidence="1 2" key="1">
    <citation type="submission" date="2020-06" db="EMBL/GenBank/DDBJ databases">
        <authorList>
            <person name="Li R."/>
            <person name="Bekaert M."/>
        </authorList>
    </citation>
    <scope>NUCLEOTIDE SEQUENCE [LARGE SCALE GENOMIC DNA]</scope>
    <source>
        <strain evidence="2">wild</strain>
    </source>
</reference>